<feature type="compositionally biased region" description="Basic and acidic residues" evidence="6">
    <location>
        <begin position="583"/>
        <end position="596"/>
    </location>
</feature>
<keyword evidence="8" id="KW-0732">Signal</keyword>
<dbReference type="InterPro" id="IPR020067">
    <property type="entry name" value="Frizzled_dom"/>
</dbReference>
<feature type="transmembrane region" description="Helical" evidence="7">
    <location>
        <begin position="414"/>
        <end position="434"/>
    </location>
</feature>
<sequence length="637" mass="68410">MRRAAVAGVALLGMALVPAKAVESITCSSCVSMTESLAFCGSLRSSYQVCAMQGKSLEQQDAMAAATYALFNGTLHDSNGSTTCGRSLKEIACAKAFPACELTQARPLCASACQSVTKANCSVLYSQLKPIADTTCGKIDQGKCITFSYTGPNRGAWVAGFVISVVFSFLASVGINLQKKALKQNELKAQEANTAPLPPFRLPLWTLGFVLILTGSLLDFVAFGLAPQSLLAPLAALTLVWNMLLAPCFNKERLTRKDIWATLVIFVGATLAVVFASHNSPSYTLDDLKVLYENTYTVVYFVIVLILILLHYAVIKCVEHLNLSSSRHRMINVGKPAVWSTVRLVAYSGMGGLMGGQSVLFAKSTAELVKSAINGGDCFAHPETYAIIVALGFCLVLQMHFLNGGLVNYDALSVVPIYQAYWIISGVMGGAIYFQEIRSFSEFQATMFVLGILTTIGGVALLAQRSLSTPPPLKKRRSLATHRNMSSYWHNPKPSAKPTEATIAEGEEDSNGDEAPAVDIAATLVDDEDKASETTAATAEDGTNDDDDDMVNRQAIDNFLNMSPMGTLLMGYSSQRHLGTFLRRESSRPTSTRDDIEIGLPPARQADAAGDGATAKKPKRRSITFAGFKSASKSTLE</sequence>
<feature type="compositionally biased region" description="Low complexity" evidence="6">
    <location>
        <begin position="606"/>
        <end position="615"/>
    </location>
</feature>
<evidence type="ECO:0000256" key="5">
    <source>
        <dbReference type="ARBA" id="ARBA00023157"/>
    </source>
</evidence>
<protein>
    <recommendedName>
        <fullName evidence="9">FZ domain-containing protein</fullName>
    </recommendedName>
</protein>
<feature type="transmembrane region" description="Helical" evidence="7">
    <location>
        <begin position="384"/>
        <end position="402"/>
    </location>
</feature>
<feature type="domain" description="FZ" evidence="9">
    <location>
        <begin position="25"/>
        <end position="147"/>
    </location>
</feature>
<evidence type="ECO:0000256" key="2">
    <source>
        <dbReference type="ARBA" id="ARBA00022692"/>
    </source>
</evidence>
<evidence type="ECO:0000259" key="9">
    <source>
        <dbReference type="PROSITE" id="PS50038"/>
    </source>
</evidence>
<feature type="signal peptide" evidence="8">
    <location>
        <begin position="1"/>
        <end position="21"/>
    </location>
</feature>
<feature type="region of interest" description="Disordered" evidence="6">
    <location>
        <begin position="583"/>
        <end position="621"/>
    </location>
</feature>
<dbReference type="SUPFAM" id="SSF103481">
    <property type="entry name" value="Multidrug resistance efflux transporter EmrE"/>
    <property type="match status" value="1"/>
</dbReference>
<comment type="caution">
    <text evidence="10">The sequence shown here is derived from an EMBL/GenBank/DDBJ whole genome shotgun (WGS) entry which is preliminary data.</text>
</comment>
<dbReference type="PANTHER" id="PTHR12570:SF9">
    <property type="entry name" value="MAGNESIUM TRANSPORTER NIPA8-RELATED"/>
    <property type="match status" value="1"/>
</dbReference>
<keyword evidence="3 7" id="KW-1133">Transmembrane helix</keyword>
<dbReference type="PANTHER" id="PTHR12570">
    <property type="match status" value="1"/>
</dbReference>
<evidence type="ECO:0000256" key="4">
    <source>
        <dbReference type="ARBA" id="ARBA00023136"/>
    </source>
</evidence>
<dbReference type="Pfam" id="PF05653">
    <property type="entry name" value="Mg_trans_NIPA"/>
    <property type="match status" value="1"/>
</dbReference>
<evidence type="ECO:0000256" key="1">
    <source>
        <dbReference type="ARBA" id="ARBA00004141"/>
    </source>
</evidence>
<feature type="transmembrane region" description="Helical" evidence="7">
    <location>
        <begin position="298"/>
        <end position="315"/>
    </location>
</feature>
<feature type="chain" id="PRO_5010744395" description="FZ domain-containing protein" evidence="8">
    <location>
        <begin position="22"/>
        <end position="637"/>
    </location>
</feature>
<keyword evidence="11" id="KW-1185">Reference proteome</keyword>
<dbReference type="AlphaFoldDB" id="A0A1V9ZUH8"/>
<dbReference type="PROSITE" id="PS50038">
    <property type="entry name" value="FZ"/>
    <property type="match status" value="1"/>
</dbReference>
<dbReference type="GO" id="GO:0015095">
    <property type="term" value="F:magnesium ion transmembrane transporter activity"/>
    <property type="evidence" value="ECO:0007669"/>
    <property type="project" value="InterPro"/>
</dbReference>
<dbReference type="GO" id="GO:0016020">
    <property type="term" value="C:membrane"/>
    <property type="evidence" value="ECO:0007669"/>
    <property type="project" value="UniProtKB-SubCell"/>
</dbReference>
<keyword evidence="5" id="KW-1015">Disulfide bond</keyword>
<evidence type="ECO:0000256" key="6">
    <source>
        <dbReference type="SAM" id="MobiDB-lite"/>
    </source>
</evidence>
<keyword evidence="4 7" id="KW-0472">Membrane</keyword>
<reference evidence="10 11" key="1">
    <citation type="journal article" date="2014" name="Genome Biol. Evol.">
        <title>The secreted proteins of Achlya hypogyna and Thraustotheca clavata identify the ancestral oomycete secretome and reveal gene acquisitions by horizontal gene transfer.</title>
        <authorList>
            <person name="Misner I."/>
            <person name="Blouin N."/>
            <person name="Leonard G."/>
            <person name="Richards T.A."/>
            <person name="Lane C.E."/>
        </authorList>
    </citation>
    <scope>NUCLEOTIDE SEQUENCE [LARGE SCALE GENOMIC DNA]</scope>
    <source>
        <strain evidence="10 11">ATCC 48635</strain>
    </source>
</reference>
<feature type="transmembrane region" description="Helical" evidence="7">
    <location>
        <begin position="204"/>
        <end position="224"/>
    </location>
</feature>
<dbReference type="InterPro" id="IPR036790">
    <property type="entry name" value="Frizzled_dom_sf"/>
</dbReference>
<comment type="subcellular location">
    <subcellularLocation>
        <location evidence="1">Membrane</location>
        <topology evidence="1">Multi-pass membrane protein</topology>
    </subcellularLocation>
</comment>
<feature type="region of interest" description="Disordered" evidence="6">
    <location>
        <begin position="484"/>
        <end position="550"/>
    </location>
</feature>
<accession>A0A1V9ZUH8</accession>
<feature type="transmembrane region" description="Helical" evidence="7">
    <location>
        <begin position="230"/>
        <end position="247"/>
    </location>
</feature>
<evidence type="ECO:0000256" key="8">
    <source>
        <dbReference type="SAM" id="SignalP"/>
    </source>
</evidence>
<feature type="transmembrane region" description="Helical" evidence="7">
    <location>
        <begin position="446"/>
        <end position="467"/>
    </location>
</feature>
<feature type="transmembrane region" description="Helical" evidence="7">
    <location>
        <begin position="336"/>
        <end position="354"/>
    </location>
</feature>
<keyword evidence="2 7" id="KW-0812">Transmembrane</keyword>
<proteinExistence type="predicted"/>
<dbReference type="InterPro" id="IPR008521">
    <property type="entry name" value="Mg_trans_NIPA"/>
</dbReference>
<evidence type="ECO:0000256" key="3">
    <source>
        <dbReference type="ARBA" id="ARBA00022989"/>
    </source>
</evidence>
<feature type="transmembrane region" description="Helical" evidence="7">
    <location>
        <begin position="259"/>
        <end position="278"/>
    </location>
</feature>
<dbReference type="EMBL" id="JNBR01000004">
    <property type="protein sequence ID" value="OQS01629.1"/>
    <property type="molecule type" value="Genomic_DNA"/>
</dbReference>
<dbReference type="OrthoDB" id="165382at2759"/>
<evidence type="ECO:0000313" key="11">
    <source>
        <dbReference type="Proteomes" id="UP000243579"/>
    </source>
</evidence>
<evidence type="ECO:0000256" key="7">
    <source>
        <dbReference type="SAM" id="Phobius"/>
    </source>
</evidence>
<dbReference type="Gene3D" id="1.10.2000.10">
    <property type="entry name" value="Frizzled cysteine-rich domain"/>
    <property type="match status" value="1"/>
</dbReference>
<organism evidence="10 11">
    <name type="scientific">Achlya hypogyna</name>
    <name type="common">Oomycete</name>
    <name type="synonym">Protoachlya hypogyna</name>
    <dbReference type="NCBI Taxonomy" id="1202772"/>
    <lineage>
        <taxon>Eukaryota</taxon>
        <taxon>Sar</taxon>
        <taxon>Stramenopiles</taxon>
        <taxon>Oomycota</taxon>
        <taxon>Saprolegniomycetes</taxon>
        <taxon>Saprolegniales</taxon>
        <taxon>Achlyaceae</taxon>
        <taxon>Achlya</taxon>
    </lineage>
</organism>
<feature type="transmembrane region" description="Helical" evidence="7">
    <location>
        <begin position="156"/>
        <end position="177"/>
    </location>
</feature>
<dbReference type="Proteomes" id="UP000243579">
    <property type="component" value="Unassembled WGS sequence"/>
</dbReference>
<evidence type="ECO:0000313" key="10">
    <source>
        <dbReference type="EMBL" id="OQS01629.1"/>
    </source>
</evidence>
<gene>
    <name evidence="10" type="ORF">ACHHYP_00533</name>
</gene>
<name>A0A1V9ZUH8_ACHHY</name>
<dbReference type="InterPro" id="IPR037185">
    <property type="entry name" value="EmrE-like"/>
</dbReference>